<feature type="transmembrane region" description="Helical" evidence="12">
    <location>
        <begin position="568"/>
        <end position="588"/>
    </location>
</feature>
<evidence type="ECO:0000256" key="4">
    <source>
        <dbReference type="ARBA" id="ARBA00022989"/>
    </source>
</evidence>
<dbReference type="SUPFAM" id="SSF81321">
    <property type="entry name" value="Family A G protein-coupled receptor-like"/>
    <property type="match status" value="2"/>
</dbReference>
<dbReference type="GO" id="GO:0048484">
    <property type="term" value="P:enteric nervous system development"/>
    <property type="evidence" value="ECO:0007669"/>
    <property type="project" value="InterPro"/>
</dbReference>
<dbReference type="Gene3D" id="1.20.1070.10">
    <property type="entry name" value="Rhodopsin 7-helix transmembrane proteins"/>
    <property type="match status" value="2"/>
</dbReference>
<feature type="transmembrane region" description="Helical" evidence="12">
    <location>
        <begin position="464"/>
        <end position="487"/>
    </location>
</feature>
<evidence type="ECO:0000256" key="6">
    <source>
        <dbReference type="ARBA" id="ARBA00023136"/>
    </source>
</evidence>
<evidence type="ECO:0000313" key="16">
    <source>
        <dbReference type="Proteomes" id="UP000289886"/>
    </source>
</evidence>
<feature type="transmembrane region" description="Helical" evidence="12">
    <location>
        <begin position="165"/>
        <end position="184"/>
    </location>
</feature>
<evidence type="ECO:0000256" key="13">
    <source>
        <dbReference type="SAM" id="SignalP"/>
    </source>
</evidence>
<evidence type="ECO:0000256" key="2">
    <source>
        <dbReference type="ARBA" id="ARBA00022475"/>
    </source>
</evidence>
<name>A0A444V0R0_ACIRT</name>
<dbReference type="PANTHER" id="PTHR46099">
    <property type="entry name" value="G_PROTEIN_RECEP_F1_2 DOMAIN-CONTAINING PROTEIN"/>
    <property type="match status" value="1"/>
</dbReference>
<comment type="similarity">
    <text evidence="10">Belongs to the G-protein coupled receptor 1 family.</text>
</comment>
<dbReference type="GO" id="GO:0004962">
    <property type="term" value="F:endothelin receptor activity"/>
    <property type="evidence" value="ECO:0007669"/>
    <property type="project" value="InterPro"/>
</dbReference>
<dbReference type="InterPro" id="IPR017452">
    <property type="entry name" value="GPCR_Rhodpsn_7TM"/>
</dbReference>
<dbReference type="PRINTS" id="PR00237">
    <property type="entry name" value="GPCRRHODOPSN"/>
</dbReference>
<feature type="transmembrane region" description="Helical" evidence="12">
    <location>
        <begin position="608"/>
        <end position="636"/>
    </location>
</feature>
<feature type="region of interest" description="Disordered" evidence="11">
    <location>
        <begin position="662"/>
        <end position="694"/>
    </location>
</feature>
<comment type="subcellular location">
    <subcellularLocation>
        <location evidence="1">Cell membrane</location>
        <topology evidence="1">Multi-pass membrane protein</topology>
    </subcellularLocation>
</comment>
<evidence type="ECO:0000256" key="5">
    <source>
        <dbReference type="ARBA" id="ARBA00023040"/>
    </source>
</evidence>
<dbReference type="GO" id="GO:0048066">
    <property type="term" value="P:developmental pigmentation"/>
    <property type="evidence" value="ECO:0007669"/>
    <property type="project" value="TreeGrafter"/>
</dbReference>
<keyword evidence="9 10" id="KW-0807">Transducer</keyword>
<feature type="transmembrane region" description="Helical" evidence="12">
    <location>
        <begin position="347"/>
        <end position="375"/>
    </location>
</feature>
<feature type="compositionally biased region" description="Basic and acidic residues" evidence="11">
    <location>
        <begin position="674"/>
        <end position="684"/>
    </location>
</feature>
<dbReference type="InterPro" id="IPR000276">
    <property type="entry name" value="GPCR_Rhodpsn"/>
</dbReference>
<keyword evidence="13" id="KW-0732">Signal</keyword>
<gene>
    <name evidence="15" type="ORF">EOD39_18449</name>
</gene>
<keyword evidence="6 12" id="KW-0472">Membrane</keyword>
<feature type="signal peptide" evidence="13">
    <location>
        <begin position="1"/>
        <end position="17"/>
    </location>
</feature>
<feature type="transmembrane region" description="Helical" evidence="12">
    <location>
        <begin position="261"/>
        <end position="287"/>
    </location>
</feature>
<dbReference type="Proteomes" id="UP000289886">
    <property type="component" value="Unassembled WGS sequence"/>
</dbReference>
<dbReference type="InterPro" id="IPR000499">
    <property type="entry name" value="Endthln_rcpt"/>
</dbReference>
<comment type="caution">
    <text evidence="15">The sequence shown here is derived from an EMBL/GenBank/DDBJ whole genome shotgun (WGS) entry which is preliminary data.</text>
</comment>
<dbReference type="Pfam" id="PF00001">
    <property type="entry name" value="7tm_1"/>
    <property type="match status" value="2"/>
</dbReference>
<dbReference type="GO" id="GO:0008217">
    <property type="term" value="P:regulation of blood pressure"/>
    <property type="evidence" value="ECO:0007669"/>
    <property type="project" value="InterPro"/>
</dbReference>
<keyword evidence="5 10" id="KW-0297">G-protein coupled receptor</keyword>
<organism evidence="15 16">
    <name type="scientific">Acipenser ruthenus</name>
    <name type="common">Sterlet sturgeon</name>
    <dbReference type="NCBI Taxonomy" id="7906"/>
    <lineage>
        <taxon>Eukaryota</taxon>
        <taxon>Metazoa</taxon>
        <taxon>Chordata</taxon>
        <taxon>Craniata</taxon>
        <taxon>Vertebrata</taxon>
        <taxon>Euteleostomi</taxon>
        <taxon>Actinopterygii</taxon>
        <taxon>Chondrostei</taxon>
        <taxon>Acipenseriformes</taxon>
        <taxon>Acipenseridae</taxon>
        <taxon>Acipenser</taxon>
    </lineage>
</organism>
<feature type="transmembrane region" description="Helical" evidence="12">
    <location>
        <begin position="88"/>
        <end position="112"/>
    </location>
</feature>
<dbReference type="GO" id="GO:0042310">
    <property type="term" value="P:vasoconstriction"/>
    <property type="evidence" value="ECO:0007669"/>
    <property type="project" value="InterPro"/>
</dbReference>
<dbReference type="CDD" id="cd15977">
    <property type="entry name" value="7tmA_ET-CR"/>
    <property type="match status" value="1"/>
</dbReference>
<dbReference type="GO" id="GO:0005886">
    <property type="term" value="C:plasma membrane"/>
    <property type="evidence" value="ECO:0007669"/>
    <property type="project" value="UniProtKB-SubCell"/>
</dbReference>
<evidence type="ECO:0000256" key="3">
    <source>
        <dbReference type="ARBA" id="ARBA00022692"/>
    </source>
</evidence>
<evidence type="ECO:0000259" key="14">
    <source>
        <dbReference type="PROSITE" id="PS50262"/>
    </source>
</evidence>
<evidence type="ECO:0000256" key="9">
    <source>
        <dbReference type="ARBA" id="ARBA00023224"/>
    </source>
</evidence>
<protein>
    <submittedName>
        <fullName evidence="15">Endothelin B receptor</fullName>
    </submittedName>
</protein>
<dbReference type="PANTHER" id="PTHR46099:SF4">
    <property type="entry name" value="ENDOTHELIN RECEPTOR TYPE B"/>
    <property type="match status" value="1"/>
</dbReference>
<dbReference type="PROSITE" id="PS50262">
    <property type="entry name" value="G_PROTEIN_RECEP_F1_2"/>
    <property type="match status" value="2"/>
</dbReference>
<reference evidence="15 16" key="1">
    <citation type="submission" date="2019-01" db="EMBL/GenBank/DDBJ databases">
        <title>Draft Genome and Complete Hox-Cluster Characterization of the Sterlet Sturgeon (Acipenser ruthenus).</title>
        <authorList>
            <person name="Wei Q."/>
        </authorList>
    </citation>
    <scope>NUCLEOTIDE SEQUENCE [LARGE SCALE GENOMIC DNA]</scope>
    <source>
        <strain evidence="15">WHYD16114868_AA</strain>
        <tissue evidence="15">Blood</tissue>
    </source>
</reference>
<keyword evidence="7" id="KW-1015">Disulfide bond</keyword>
<evidence type="ECO:0000256" key="1">
    <source>
        <dbReference type="ARBA" id="ARBA00004651"/>
    </source>
</evidence>
<keyword evidence="2" id="KW-1003">Cell membrane</keyword>
<proteinExistence type="inferred from homology"/>
<dbReference type="EMBL" id="SCEB01003854">
    <property type="protein sequence ID" value="RXM94025.1"/>
    <property type="molecule type" value="Genomic_DNA"/>
</dbReference>
<keyword evidence="8 10" id="KW-0675">Receptor</keyword>
<feature type="transmembrane region" description="Helical" evidence="12">
    <location>
        <begin position="205"/>
        <end position="226"/>
    </location>
</feature>
<evidence type="ECO:0000256" key="12">
    <source>
        <dbReference type="SAM" id="Phobius"/>
    </source>
</evidence>
<accession>A0A444V0R0</accession>
<feature type="transmembrane region" description="Helical" evidence="12">
    <location>
        <begin position="124"/>
        <end position="145"/>
    </location>
</feature>
<dbReference type="PROSITE" id="PS00237">
    <property type="entry name" value="G_PROTEIN_RECEP_F1_1"/>
    <property type="match status" value="2"/>
</dbReference>
<feature type="domain" description="G-protein coupled receptors family 1 profile" evidence="14">
    <location>
        <begin position="414"/>
        <end position="633"/>
    </location>
</feature>
<keyword evidence="3 10" id="KW-0812">Transmembrane</keyword>
<sequence>MKASTFLLAFLLAVSVATRVTRETTPESLLEETNRSQEGDQLGLDQGSVPGQPAVENISEVPFKPNPPRLYYPPMCVKPTEIKHAFKYVNTVVSCLIFVVGIIGNSTLLRIIYKNKCMRNGPNVLIASLALGDLLYILIAIPINIFKLLAEDWPFGVYMCKLMPFIQKASVGITVLSLCALSIDRYRAVVSWSRVQGMGIPLWKAVEVTLIWAVAVLLAVPEAIAFDMMEMPYRGTKLRVCLLHPQQQSVFMMFYRDVKDWWLFGFYFCLPLACTGVFYTLMSCEMLSRRMGMRIALNDHMKQRREVAKTVFCLVVIFALCWLPLHLSRILKKTIYDEKDPNRCELLSFLLVMDYIGINMASLNSCINPVALYFVSQKFKNCFQLLAEDWPFGVYMCKLMPFIQKASVGITVDWPFGVYMCKLMPFIQKASVGITVLSLCALSIDRYRAVVSWSRVQGMGIPLWKAVEVTLIWAVAVLLAVPEAIAFDMMEMLYRGTKLRVCLLHPQQQSVFMMFYRDVKDWWLFGFYFCLPLACTGVFYTLMSCEMLSRRMGMRIALNDHMKQRREVAKTVFCLVVIFALCWLPLHLSRILKKTIYDEKDPNRCELLSFLLVMDYIGINMASLNSCINPVALYFVSQKFKNCFQSCLCCWCKRPTRNITPTDEKGSGGRWKGHCHENGLDRSSSRSSHKYSTS</sequence>
<evidence type="ECO:0000256" key="8">
    <source>
        <dbReference type="ARBA" id="ARBA00023170"/>
    </source>
</evidence>
<feature type="domain" description="G-protein coupled receptors family 1 profile" evidence="14">
    <location>
        <begin position="104"/>
        <end position="372"/>
    </location>
</feature>
<dbReference type="InterPro" id="IPR051193">
    <property type="entry name" value="GPCR_endothelin_rcpt"/>
</dbReference>
<evidence type="ECO:0000256" key="7">
    <source>
        <dbReference type="ARBA" id="ARBA00023157"/>
    </source>
</evidence>
<keyword evidence="16" id="KW-1185">Reference proteome</keyword>
<feature type="transmembrane region" description="Helical" evidence="12">
    <location>
        <begin position="522"/>
        <end position="548"/>
    </location>
</feature>
<evidence type="ECO:0000313" key="15">
    <source>
        <dbReference type="EMBL" id="RXM94025.1"/>
    </source>
</evidence>
<dbReference type="FunFam" id="1.20.1070.10:FF:000076">
    <property type="entry name" value="Endothelin receptor type B"/>
    <property type="match status" value="2"/>
</dbReference>
<feature type="chain" id="PRO_5019461437" evidence="13">
    <location>
        <begin position="18"/>
        <end position="694"/>
    </location>
</feature>
<evidence type="ECO:0000256" key="11">
    <source>
        <dbReference type="SAM" id="MobiDB-lite"/>
    </source>
</evidence>
<dbReference type="AlphaFoldDB" id="A0A444V0R0"/>
<keyword evidence="4 12" id="KW-1133">Transmembrane helix</keyword>
<dbReference type="PRINTS" id="PR00366">
    <property type="entry name" value="ENDOTHELINR"/>
</dbReference>
<evidence type="ECO:0000256" key="10">
    <source>
        <dbReference type="RuleBase" id="RU000688"/>
    </source>
</evidence>
<feature type="region of interest" description="Disordered" evidence="11">
    <location>
        <begin position="24"/>
        <end position="46"/>
    </location>
</feature>
<feature type="transmembrane region" description="Helical" evidence="12">
    <location>
        <begin position="307"/>
        <end position="327"/>
    </location>
</feature>